<keyword evidence="4" id="KW-1185">Reference proteome</keyword>
<evidence type="ECO:0000313" key="3">
    <source>
        <dbReference type="EMBL" id="MFC0596493.1"/>
    </source>
</evidence>
<dbReference type="EMBL" id="JBHLTW010000042">
    <property type="protein sequence ID" value="MFC0596493.1"/>
    <property type="molecule type" value="Genomic_DNA"/>
</dbReference>
<feature type="region of interest" description="Disordered" evidence="2">
    <location>
        <begin position="118"/>
        <end position="141"/>
    </location>
</feature>
<evidence type="ECO:0000256" key="2">
    <source>
        <dbReference type="SAM" id="MobiDB-lite"/>
    </source>
</evidence>
<dbReference type="Pfam" id="PF09969">
    <property type="entry name" value="DUF2203"/>
    <property type="match status" value="1"/>
</dbReference>
<organism evidence="3 4">
    <name type="scientific">Thermus composti</name>
    <dbReference type="NCBI Taxonomy" id="532059"/>
    <lineage>
        <taxon>Bacteria</taxon>
        <taxon>Thermotogati</taxon>
        <taxon>Deinococcota</taxon>
        <taxon>Deinococci</taxon>
        <taxon>Thermales</taxon>
        <taxon>Thermaceae</taxon>
        <taxon>Thermus</taxon>
    </lineage>
</organism>
<dbReference type="Proteomes" id="UP001589830">
    <property type="component" value="Unassembled WGS sequence"/>
</dbReference>
<reference evidence="3 4" key="1">
    <citation type="submission" date="2024-09" db="EMBL/GenBank/DDBJ databases">
        <authorList>
            <person name="Sun Q."/>
            <person name="Mori K."/>
        </authorList>
    </citation>
    <scope>NUCLEOTIDE SEQUENCE [LARGE SCALE GENOMIC DNA]</scope>
    <source>
        <strain evidence="3 4">NCAIM B.02340</strain>
    </source>
</reference>
<gene>
    <name evidence="3" type="ORF">ACFFFP_10015</name>
</gene>
<dbReference type="PIRSF" id="PIRSF016498">
    <property type="entry name" value="UCP016498"/>
    <property type="match status" value="1"/>
</dbReference>
<proteinExistence type="predicted"/>
<dbReference type="InterPro" id="IPR018699">
    <property type="entry name" value="DUF2203"/>
</dbReference>
<feature type="coiled-coil region" evidence="1">
    <location>
        <begin position="15"/>
        <end position="45"/>
    </location>
</feature>
<name>A0ABV6Q318_9DEIN</name>
<comment type="caution">
    <text evidence="3">The sequence shown here is derived from an EMBL/GenBank/DDBJ whole genome shotgun (WGS) entry which is preliminary data.</text>
</comment>
<protein>
    <submittedName>
        <fullName evidence="3">DUF2203 domain-containing protein</fullName>
    </submittedName>
</protein>
<dbReference type="RefSeq" id="WP_188847273.1">
    <property type="nucleotide sequence ID" value="NZ_BMPJ01000011.1"/>
</dbReference>
<sequence length="141" mass="15959">MFARIFTKEEADALLPEIRRVLSQMRQAKRELQEAQARLPEARGLERRALEEEVRFLLGSLEADARYLASLGVFLKDLERGLVDFPARVGGEVVFLCWQEGEPEVSHYHPLSGGFAERRPLAEEAPTLPHKARPGERRPGA</sequence>
<accession>A0ABV6Q318</accession>
<keyword evidence="1" id="KW-0175">Coiled coil</keyword>
<evidence type="ECO:0000256" key="1">
    <source>
        <dbReference type="SAM" id="Coils"/>
    </source>
</evidence>
<evidence type="ECO:0000313" key="4">
    <source>
        <dbReference type="Proteomes" id="UP001589830"/>
    </source>
</evidence>